<keyword evidence="5 6" id="KW-0143">Chaperone</keyword>
<keyword evidence="2 6" id="KW-0813">Transport</keyword>
<name>A0ABT7DVQ6_9NEIS</name>
<comment type="subcellular location">
    <subcellularLocation>
        <location evidence="6">Cytoplasm</location>
    </subcellularLocation>
</comment>
<keyword evidence="3 6" id="KW-0653">Protein transport</keyword>
<dbReference type="NCBIfam" id="NF004392">
    <property type="entry name" value="PRK05751.1-3"/>
    <property type="match status" value="1"/>
</dbReference>
<evidence type="ECO:0000256" key="1">
    <source>
        <dbReference type="ARBA" id="ARBA00009990"/>
    </source>
</evidence>
<keyword evidence="6" id="KW-0963">Cytoplasm</keyword>
<dbReference type="RefSeq" id="WP_284100433.1">
    <property type="nucleotide sequence ID" value="NZ_JARRAF010000008.1"/>
</dbReference>
<accession>A0ABT7DVQ6</accession>
<dbReference type="NCBIfam" id="NF004394">
    <property type="entry name" value="PRK05751.1-5"/>
    <property type="match status" value="1"/>
</dbReference>
<dbReference type="NCBIfam" id="TIGR00809">
    <property type="entry name" value="secB"/>
    <property type="match status" value="1"/>
</dbReference>
<evidence type="ECO:0000256" key="4">
    <source>
        <dbReference type="ARBA" id="ARBA00023010"/>
    </source>
</evidence>
<dbReference type="Gene3D" id="3.10.420.10">
    <property type="entry name" value="SecB-like"/>
    <property type="match status" value="1"/>
</dbReference>
<dbReference type="HAMAP" id="MF_00821">
    <property type="entry name" value="SecB"/>
    <property type="match status" value="1"/>
</dbReference>
<proteinExistence type="inferred from homology"/>
<dbReference type="EMBL" id="JARRAF010000008">
    <property type="protein sequence ID" value="MDK2124123.1"/>
    <property type="molecule type" value="Genomic_DNA"/>
</dbReference>
<protein>
    <recommendedName>
        <fullName evidence="6">Protein-export protein SecB</fullName>
    </recommendedName>
</protein>
<comment type="function">
    <text evidence="6">One of the proteins required for the normal export of preproteins out of the cell cytoplasm. It is a molecular chaperone that binds to a subset of precursor proteins, maintaining them in a translocation-competent state. It also specifically binds to its receptor SecA.</text>
</comment>
<evidence type="ECO:0000256" key="6">
    <source>
        <dbReference type="HAMAP-Rule" id="MF_00821"/>
    </source>
</evidence>
<dbReference type="PANTHER" id="PTHR36918:SF1">
    <property type="entry name" value="PROTEIN-EXPORT PROTEIN SECB"/>
    <property type="match status" value="1"/>
</dbReference>
<dbReference type="InterPro" id="IPR035958">
    <property type="entry name" value="SecB-like_sf"/>
</dbReference>
<dbReference type="Pfam" id="PF02556">
    <property type="entry name" value="SecB"/>
    <property type="match status" value="1"/>
</dbReference>
<evidence type="ECO:0000313" key="8">
    <source>
        <dbReference type="Proteomes" id="UP001172778"/>
    </source>
</evidence>
<reference evidence="7" key="1">
    <citation type="submission" date="2023-03" db="EMBL/GenBank/DDBJ databases">
        <title>Chitinimonas shenzhenensis gen. nov., sp. nov., a novel member of family Burkholderiaceae isolated from activated sludge collected in Shen Zhen, China.</title>
        <authorList>
            <person name="Wang X."/>
        </authorList>
    </citation>
    <scope>NUCLEOTIDE SEQUENCE</scope>
    <source>
        <strain evidence="7">DQS-5</strain>
    </source>
</reference>
<dbReference type="PANTHER" id="PTHR36918">
    <property type="match status" value="1"/>
</dbReference>
<dbReference type="Proteomes" id="UP001172778">
    <property type="component" value="Unassembled WGS sequence"/>
</dbReference>
<keyword evidence="4 6" id="KW-0811">Translocation</keyword>
<dbReference type="InterPro" id="IPR003708">
    <property type="entry name" value="SecB"/>
</dbReference>
<sequence>MSEQQSQPMFSIEKIYVKDLSLEIPHAPQVFLDREQPEIDMQLHTEGKAIDDGYYETVLTVTVTAKAGEKTIFLVEAAQAGIFQIRNVPTEDLDPILGVACPNILFPYARETISDMVNRAGFPPVLLAPINFEALYMQRQQQANGQAPN</sequence>
<dbReference type="PRINTS" id="PR01594">
    <property type="entry name" value="SECBCHAPRONE"/>
</dbReference>
<evidence type="ECO:0000256" key="2">
    <source>
        <dbReference type="ARBA" id="ARBA00022448"/>
    </source>
</evidence>
<evidence type="ECO:0000313" key="7">
    <source>
        <dbReference type="EMBL" id="MDK2124123.1"/>
    </source>
</evidence>
<evidence type="ECO:0000256" key="3">
    <source>
        <dbReference type="ARBA" id="ARBA00022927"/>
    </source>
</evidence>
<dbReference type="NCBIfam" id="NF004393">
    <property type="entry name" value="PRK05751.1-4"/>
    <property type="match status" value="1"/>
</dbReference>
<keyword evidence="8" id="KW-1185">Reference proteome</keyword>
<comment type="subunit">
    <text evidence="6">Homotetramer, a dimer of dimers. One homotetramer interacts with 1 SecA dimer.</text>
</comment>
<dbReference type="SUPFAM" id="SSF54611">
    <property type="entry name" value="SecB-like"/>
    <property type="match status" value="1"/>
</dbReference>
<gene>
    <name evidence="6 7" type="primary">secB</name>
    <name evidence="7" type="ORF">PZA18_08695</name>
</gene>
<evidence type="ECO:0000256" key="5">
    <source>
        <dbReference type="ARBA" id="ARBA00023186"/>
    </source>
</evidence>
<comment type="caution">
    <text evidence="7">The sequence shown here is derived from an EMBL/GenBank/DDBJ whole genome shotgun (WGS) entry which is preliminary data.</text>
</comment>
<comment type="similarity">
    <text evidence="1 6">Belongs to the SecB family.</text>
</comment>
<organism evidence="7 8">
    <name type="scientific">Parachitinimonas caeni</name>
    <dbReference type="NCBI Taxonomy" id="3031301"/>
    <lineage>
        <taxon>Bacteria</taxon>
        <taxon>Pseudomonadati</taxon>
        <taxon>Pseudomonadota</taxon>
        <taxon>Betaproteobacteria</taxon>
        <taxon>Neisseriales</taxon>
        <taxon>Chitinibacteraceae</taxon>
        <taxon>Parachitinimonas</taxon>
    </lineage>
</organism>